<dbReference type="SMART" id="SM00252">
    <property type="entry name" value="SH2"/>
    <property type="match status" value="1"/>
</dbReference>
<dbReference type="SUPFAM" id="SSF55550">
    <property type="entry name" value="SH2 domain"/>
    <property type="match status" value="1"/>
</dbReference>
<evidence type="ECO:0000259" key="7">
    <source>
        <dbReference type="PROSITE" id="PS50225"/>
    </source>
</evidence>
<dbReference type="GO" id="GO:0005942">
    <property type="term" value="C:phosphatidylinositol 3-kinase complex"/>
    <property type="evidence" value="ECO:0007669"/>
    <property type="project" value="TreeGrafter"/>
</dbReference>
<dbReference type="Gene3D" id="3.30.505.10">
    <property type="entry name" value="SH2 domain"/>
    <property type="match status" value="1"/>
</dbReference>
<keyword evidence="3" id="KW-0833">Ubl conjugation pathway</keyword>
<feature type="domain" description="SOCS box" evidence="7">
    <location>
        <begin position="259"/>
        <end position="312"/>
    </location>
</feature>
<dbReference type="InterPro" id="IPR036860">
    <property type="entry name" value="SH2_dom_sf"/>
</dbReference>
<evidence type="ECO:0000256" key="1">
    <source>
        <dbReference type="ARBA" id="ARBA00022604"/>
    </source>
</evidence>
<comment type="caution">
    <text evidence="8">The sequence shown here is derived from an EMBL/GenBank/DDBJ whole genome shotgun (WGS) entry which is preliminary data.</text>
</comment>
<keyword evidence="2" id="KW-0734">Signal transduction inhibitor</keyword>
<dbReference type="InterPro" id="IPR036036">
    <property type="entry name" value="SOCS_box-like_dom_sf"/>
</dbReference>
<dbReference type="SUPFAM" id="SSF158235">
    <property type="entry name" value="SOCS box-like"/>
    <property type="match status" value="1"/>
</dbReference>
<evidence type="ECO:0000313" key="9">
    <source>
        <dbReference type="Proteomes" id="UP001497497"/>
    </source>
</evidence>
<dbReference type="GO" id="GO:0046854">
    <property type="term" value="P:phosphatidylinositol phosphate biosynthetic process"/>
    <property type="evidence" value="ECO:0007669"/>
    <property type="project" value="TreeGrafter"/>
</dbReference>
<keyword evidence="1" id="KW-0341">Growth regulation</keyword>
<organism evidence="8 9">
    <name type="scientific">Lymnaea stagnalis</name>
    <name type="common">Great pond snail</name>
    <name type="synonym">Helix stagnalis</name>
    <dbReference type="NCBI Taxonomy" id="6523"/>
    <lineage>
        <taxon>Eukaryota</taxon>
        <taxon>Metazoa</taxon>
        <taxon>Spiralia</taxon>
        <taxon>Lophotrochozoa</taxon>
        <taxon>Mollusca</taxon>
        <taxon>Gastropoda</taxon>
        <taxon>Heterobranchia</taxon>
        <taxon>Euthyneura</taxon>
        <taxon>Panpulmonata</taxon>
        <taxon>Hygrophila</taxon>
        <taxon>Lymnaeoidea</taxon>
        <taxon>Lymnaeidae</taxon>
        <taxon>Lymnaea</taxon>
    </lineage>
</organism>
<sequence>MPPSVNNLNPAEDIFRCPLSSNALKRSDIEKIAAKRNSLYPNKEGNTFKSSNQKKCVKETCDLIIQRNNAGDVRACPNICVITPHGQASFKSRQHGMALVDNGALQNEENVNVRNDSGFGSGGFYIYKPQYDCNNELEKLERNSEELSMCYFYFGALSSTEARNILRKMPNGTFLVRDSSDSRYLYSLSLKTERGATSVRILYNNGLFQFDSDERIRDKLPCFESVLALVDFHVMISQDGSNKSWRWEENSGRKNMTVTLKEPLKSAVPSLAHLSRVKINHCLEDVYLPHLSVDKLPLTNELKEYLKVYPYRV</sequence>
<evidence type="ECO:0000313" key="8">
    <source>
        <dbReference type="EMBL" id="CAL1542834.1"/>
    </source>
</evidence>
<evidence type="ECO:0000256" key="5">
    <source>
        <dbReference type="PROSITE-ProRule" id="PRU00191"/>
    </source>
</evidence>
<name>A0AAV2I9Y6_LYMST</name>
<feature type="domain" description="SH2" evidence="6">
    <location>
        <begin position="152"/>
        <end position="264"/>
    </location>
</feature>
<protein>
    <recommendedName>
        <fullName evidence="10">Cytokine-inducible SH2-containing protein</fullName>
    </recommendedName>
</protein>
<dbReference type="PANTHER" id="PTHR10155">
    <property type="entry name" value="PHOSPHATIDYLINOSITOL 3-KINASE REGULATORY SUBUNIT"/>
    <property type="match status" value="1"/>
</dbReference>
<dbReference type="AlphaFoldDB" id="A0AAV2I9Y6"/>
<dbReference type="Proteomes" id="UP001497497">
    <property type="component" value="Unassembled WGS sequence"/>
</dbReference>
<dbReference type="PANTHER" id="PTHR10155:SF16">
    <property type="entry name" value="SUPPRESSOR OF CYTOKINE SIGNALING 2"/>
    <property type="match status" value="1"/>
</dbReference>
<dbReference type="InterPro" id="IPR000980">
    <property type="entry name" value="SH2"/>
</dbReference>
<keyword evidence="4 5" id="KW-0727">SH2 domain</keyword>
<evidence type="ECO:0008006" key="10">
    <source>
        <dbReference type="Google" id="ProtNLM"/>
    </source>
</evidence>
<accession>A0AAV2I9Y6</accession>
<proteinExistence type="predicted"/>
<dbReference type="Pfam" id="PF00017">
    <property type="entry name" value="SH2"/>
    <property type="match status" value="1"/>
</dbReference>
<dbReference type="PROSITE" id="PS50225">
    <property type="entry name" value="SOCS"/>
    <property type="match status" value="1"/>
</dbReference>
<dbReference type="EMBL" id="CAXITT010000508">
    <property type="protein sequence ID" value="CAL1542834.1"/>
    <property type="molecule type" value="Genomic_DNA"/>
</dbReference>
<dbReference type="CDD" id="cd09923">
    <property type="entry name" value="SH2_SOCS_family"/>
    <property type="match status" value="1"/>
</dbReference>
<evidence type="ECO:0000256" key="3">
    <source>
        <dbReference type="ARBA" id="ARBA00022786"/>
    </source>
</evidence>
<reference evidence="8 9" key="1">
    <citation type="submission" date="2024-04" db="EMBL/GenBank/DDBJ databases">
        <authorList>
            <consortium name="Genoscope - CEA"/>
            <person name="William W."/>
        </authorList>
    </citation>
    <scope>NUCLEOTIDE SEQUENCE [LARGE SCALE GENOMIC DNA]</scope>
</reference>
<dbReference type="Pfam" id="PF07525">
    <property type="entry name" value="SOCS_box"/>
    <property type="match status" value="1"/>
</dbReference>
<evidence type="ECO:0000259" key="6">
    <source>
        <dbReference type="PROSITE" id="PS50001"/>
    </source>
</evidence>
<keyword evidence="9" id="KW-1185">Reference proteome</keyword>
<evidence type="ECO:0000256" key="2">
    <source>
        <dbReference type="ARBA" id="ARBA00022700"/>
    </source>
</evidence>
<evidence type="ECO:0000256" key="4">
    <source>
        <dbReference type="ARBA" id="ARBA00022999"/>
    </source>
</evidence>
<dbReference type="Gene3D" id="1.10.750.20">
    <property type="entry name" value="SOCS box"/>
    <property type="match status" value="1"/>
</dbReference>
<dbReference type="GO" id="GO:0046935">
    <property type="term" value="F:1-phosphatidylinositol-3-kinase regulator activity"/>
    <property type="evidence" value="ECO:0007669"/>
    <property type="project" value="TreeGrafter"/>
</dbReference>
<dbReference type="GO" id="GO:0009968">
    <property type="term" value="P:negative regulation of signal transduction"/>
    <property type="evidence" value="ECO:0007669"/>
    <property type="project" value="UniProtKB-KW"/>
</dbReference>
<dbReference type="InterPro" id="IPR001496">
    <property type="entry name" value="SOCS_box"/>
</dbReference>
<dbReference type="PROSITE" id="PS50001">
    <property type="entry name" value="SH2"/>
    <property type="match status" value="1"/>
</dbReference>
<dbReference type="SMART" id="SM00969">
    <property type="entry name" value="SOCS_box"/>
    <property type="match status" value="1"/>
</dbReference>
<dbReference type="GO" id="GO:0035556">
    <property type="term" value="P:intracellular signal transduction"/>
    <property type="evidence" value="ECO:0007669"/>
    <property type="project" value="InterPro"/>
</dbReference>
<gene>
    <name evidence="8" type="ORF">GSLYS_00016368001</name>
</gene>